<comment type="caution">
    <text evidence="1">The sequence shown here is derived from an EMBL/GenBank/DDBJ whole genome shotgun (WGS) entry which is preliminary data.</text>
</comment>
<dbReference type="AlphaFoldDB" id="A0A917TNW2"/>
<sequence>MARHAKNPMHLGLLRKLCPLKRLRASPLDRLGPATIYPERAGVYRAIGAAQAAYLPERPLLTRAGDYRAGCWS</sequence>
<accession>A0A917TNW2</accession>
<reference evidence="1" key="2">
    <citation type="submission" date="2020-09" db="EMBL/GenBank/DDBJ databases">
        <authorList>
            <person name="Sun Q."/>
            <person name="Zhou Y."/>
        </authorList>
    </citation>
    <scope>NUCLEOTIDE SEQUENCE</scope>
    <source>
        <strain evidence="1">CGMCC 4.7312</strain>
    </source>
</reference>
<proteinExistence type="predicted"/>
<reference evidence="1" key="1">
    <citation type="journal article" date="2014" name="Int. J. Syst. Evol. Microbiol.">
        <title>Complete genome sequence of Corynebacterium casei LMG S-19264T (=DSM 44701T), isolated from a smear-ripened cheese.</title>
        <authorList>
            <consortium name="US DOE Joint Genome Institute (JGI-PGF)"/>
            <person name="Walter F."/>
            <person name="Albersmeier A."/>
            <person name="Kalinowski J."/>
            <person name="Ruckert C."/>
        </authorList>
    </citation>
    <scope>NUCLEOTIDE SEQUENCE</scope>
    <source>
        <strain evidence="1">CGMCC 4.7312</strain>
    </source>
</reference>
<dbReference type="Proteomes" id="UP000608890">
    <property type="component" value="Unassembled WGS sequence"/>
</dbReference>
<name>A0A917TNW2_9ACTN</name>
<keyword evidence="2" id="KW-1185">Reference proteome</keyword>
<evidence type="ECO:0000313" key="1">
    <source>
        <dbReference type="EMBL" id="GGM29635.1"/>
    </source>
</evidence>
<gene>
    <name evidence="1" type="ORF">GCM10011608_12930</name>
</gene>
<organism evidence="1 2">
    <name type="scientific">Micromonospora sonchi</name>
    <dbReference type="NCBI Taxonomy" id="1763543"/>
    <lineage>
        <taxon>Bacteria</taxon>
        <taxon>Bacillati</taxon>
        <taxon>Actinomycetota</taxon>
        <taxon>Actinomycetes</taxon>
        <taxon>Micromonosporales</taxon>
        <taxon>Micromonosporaceae</taxon>
        <taxon>Micromonospora</taxon>
    </lineage>
</organism>
<protein>
    <submittedName>
        <fullName evidence="1">Uncharacterized protein</fullName>
    </submittedName>
</protein>
<evidence type="ECO:0000313" key="2">
    <source>
        <dbReference type="Proteomes" id="UP000608890"/>
    </source>
</evidence>
<dbReference type="EMBL" id="BMNB01000004">
    <property type="protein sequence ID" value="GGM29635.1"/>
    <property type="molecule type" value="Genomic_DNA"/>
</dbReference>